<dbReference type="InterPro" id="IPR046539">
    <property type="entry name" value="DUF6604"/>
</dbReference>
<evidence type="ECO:0000259" key="2">
    <source>
        <dbReference type="Pfam" id="PF20253"/>
    </source>
</evidence>
<reference evidence="4" key="1">
    <citation type="journal article" date="2023" name="Mol. Phylogenet. Evol.">
        <title>Genome-scale phylogeny and comparative genomics of the fungal order Sordariales.</title>
        <authorList>
            <person name="Hensen N."/>
            <person name="Bonometti L."/>
            <person name="Westerberg I."/>
            <person name="Brannstrom I.O."/>
            <person name="Guillou S."/>
            <person name="Cros-Aarteil S."/>
            <person name="Calhoun S."/>
            <person name="Haridas S."/>
            <person name="Kuo A."/>
            <person name="Mondo S."/>
            <person name="Pangilinan J."/>
            <person name="Riley R."/>
            <person name="LaButti K."/>
            <person name="Andreopoulos B."/>
            <person name="Lipzen A."/>
            <person name="Chen C."/>
            <person name="Yan M."/>
            <person name="Daum C."/>
            <person name="Ng V."/>
            <person name="Clum A."/>
            <person name="Steindorff A."/>
            <person name="Ohm R.A."/>
            <person name="Martin F."/>
            <person name="Silar P."/>
            <person name="Natvig D.O."/>
            <person name="Lalanne C."/>
            <person name="Gautier V."/>
            <person name="Ament-Velasquez S.L."/>
            <person name="Kruys A."/>
            <person name="Hutchinson M.I."/>
            <person name="Powell A.J."/>
            <person name="Barry K."/>
            <person name="Miller A.N."/>
            <person name="Grigoriev I.V."/>
            <person name="Debuchy R."/>
            <person name="Gladieux P."/>
            <person name="Hiltunen Thoren M."/>
            <person name="Johannesson H."/>
        </authorList>
    </citation>
    <scope>NUCLEOTIDE SEQUENCE [LARGE SCALE GENOMIC DNA]</scope>
    <source>
        <strain evidence="4">CBS 284.82</strain>
    </source>
</reference>
<dbReference type="AlphaFoldDB" id="A0AAN6ST64"/>
<accession>A0AAN6ST64</accession>
<protein>
    <recommendedName>
        <fullName evidence="2">DUF6604 domain-containing protein</fullName>
    </recommendedName>
</protein>
<dbReference type="Proteomes" id="UP001303115">
    <property type="component" value="Unassembled WGS sequence"/>
</dbReference>
<evidence type="ECO:0000256" key="1">
    <source>
        <dbReference type="SAM" id="MobiDB-lite"/>
    </source>
</evidence>
<keyword evidence="4" id="KW-1185">Reference proteome</keyword>
<organism evidence="3 4">
    <name type="scientific">Parachaetomium inaequale</name>
    <dbReference type="NCBI Taxonomy" id="2588326"/>
    <lineage>
        <taxon>Eukaryota</taxon>
        <taxon>Fungi</taxon>
        <taxon>Dikarya</taxon>
        <taxon>Ascomycota</taxon>
        <taxon>Pezizomycotina</taxon>
        <taxon>Sordariomycetes</taxon>
        <taxon>Sordariomycetidae</taxon>
        <taxon>Sordariales</taxon>
        <taxon>Chaetomiaceae</taxon>
        <taxon>Parachaetomium</taxon>
    </lineage>
</organism>
<dbReference type="PANTHER" id="PTHR38795:SF1">
    <property type="entry name" value="DUF6604 DOMAIN-CONTAINING PROTEIN"/>
    <property type="match status" value="1"/>
</dbReference>
<evidence type="ECO:0000313" key="4">
    <source>
        <dbReference type="Proteomes" id="UP001303115"/>
    </source>
</evidence>
<proteinExistence type="predicted"/>
<dbReference type="EMBL" id="MU854363">
    <property type="protein sequence ID" value="KAK4041108.1"/>
    <property type="molecule type" value="Genomic_DNA"/>
</dbReference>
<dbReference type="Pfam" id="PF20253">
    <property type="entry name" value="DUF6604"/>
    <property type="match status" value="1"/>
</dbReference>
<gene>
    <name evidence="3" type="ORF">C8A01DRAFT_34840</name>
</gene>
<feature type="domain" description="DUF6604" evidence="2">
    <location>
        <begin position="9"/>
        <end position="133"/>
    </location>
</feature>
<sequence length="185" mass="20677">MATRNAYEEYKRDTGFLLYWMIQTFNNIIRAATRRGDGKARAVNTTGELTVAGIVRLAQLIAKHNIIASPVIFRLFRSVIDARTVAHASFLEFSAWNPDPAIENSNRSHRFFIDALTKAVEALGGNYWRDKGRSDMVIEDDDPRAKAQLEPAKGLLIVRNLEPPSGLPTGPLVGLVQSDPRRDED</sequence>
<comment type="caution">
    <text evidence="3">The sequence shown here is derived from an EMBL/GenBank/DDBJ whole genome shotgun (WGS) entry which is preliminary data.</text>
</comment>
<dbReference type="PANTHER" id="PTHR38795">
    <property type="entry name" value="DUF6604 DOMAIN-CONTAINING PROTEIN"/>
    <property type="match status" value="1"/>
</dbReference>
<evidence type="ECO:0000313" key="3">
    <source>
        <dbReference type="EMBL" id="KAK4041108.1"/>
    </source>
</evidence>
<name>A0AAN6ST64_9PEZI</name>
<feature type="region of interest" description="Disordered" evidence="1">
    <location>
        <begin position="161"/>
        <end position="185"/>
    </location>
</feature>